<evidence type="ECO:0000256" key="1">
    <source>
        <dbReference type="SAM" id="MobiDB-lite"/>
    </source>
</evidence>
<sequence length="617" mass="68593">MLLQFPTDIFLYTLSFTCVHDLCSLHLVSRQVKHLISDNEESIYHQAAVLHRFAPPEISLDKVKRLEARNSAWLDDVGSWKELCRRWTVIERNWDGDGALLEGGYTSDDGVLHFKVDEEERTVLAVSRSGGMTIHAMEDNRVLWRFSKDYLVRTRCELSGGFLVFPSNHRGIEVWRRSSDVFSASPDQRAIATPISEPSSSAALAFQFAEAALVSAHFPPTSRDGLRGQYTPHAYIGQPYVDTVRIFRVRSPVLALMSIQDRNAVLLFDLANGMLLRRISFGMERVLGAPQGFRPPPVSDRVVMDIDVSDAWVVVCLHSAVIVVPRDGHAGDDGQTTPTLVLAEDDPPQLLQDTAMQLQKVDDVQEYTGPLFMPQTPSSSFACVPGIDAMQKFRVVPPAESVQLANTQALVQVGGRHVPQCFVAARFSPDGRHFAAVTVFGLLYVVPDFARVARGAASFEDIAKRVYMGEWLRDLVWEGQPRRLAVQTASEEMYLVNLDSLYHSLHPTSSAAATAQDPFADMAVYHLTDFSNPDLGWARARGVAFSGVQLTQTMLWMIWDLALLRRTVTQQRRTGRRSSSRERERGGGGPMPSENGSVCFISFTPGLESEGRINDAA</sequence>
<organism evidence="3 4">
    <name type="scientific">Rhodofomes roseus</name>
    <dbReference type="NCBI Taxonomy" id="34475"/>
    <lineage>
        <taxon>Eukaryota</taxon>
        <taxon>Fungi</taxon>
        <taxon>Dikarya</taxon>
        <taxon>Basidiomycota</taxon>
        <taxon>Agaricomycotina</taxon>
        <taxon>Agaricomycetes</taxon>
        <taxon>Polyporales</taxon>
        <taxon>Rhodofomes</taxon>
    </lineage>
</organism>
<dbReference type="InterPro" id="IPR011047">
    <property type="entry name" value="Quinoprotein_ADH-like_sf"/>
</dbReference>
<evidence type="ECO:0000313" key="4">
    <source>
        <dbReference type="Proteomes" id="UP000814176"/>
    </source>
</evidence>
<dbReference type="EMBL" id="JADCUA010000033">
    <property type="protein sequence ID" value="KAH9830220.1"/>
    <property type="molecule type" value="Genomic_DNA"/>
</dbReference>
<keyword evidence="4" id="KW-1185">Reference proteome</keyword>
<reference evidence="3 4" key="1">
    <citation type="journal article" date="2021" name="Environ. Microbiol.">
        <title>Gene family expansions and transcriptome signatures uncover fungal adaptations to wood decay.</title>
        <authorList>
            <person name="Hage H."/>
            <person name="Miyauchi S."/>
            <person name="Viragh M."/>
            <person name="Drula E."/>
            <person name="Min B."/>
            <person name="Chaduli D."/>
            <person name="Navarro D."/>
            <person name="Favel A."/>
            <person name="Norest M."/>
            <person name="Lesage-Meessen L."/>
            <person name="Balint B."/>
            <person name="Merenyi Z."/>
            <person name="de Eugenio L."/>
            <person name="Morin E."/>
            <person name="Martinez A.T."/>
            <person name="Baldrian P."/>
            <person name="Stursova M."/>
            <person name="Martinez M.J."/>
            <person name="Novotny C."/>
            <person name="Magnuson J.K."/>
            <person name="Spatafora J.W."/>
            <person name="Maurice S."/>
            <person name="Pangilinan J."/>
            <person name="Andreopoulos W."/>
            <person name="LaButti K."/>
            <person name="Hundley H."/>
            <person name="Na H."/>
            <person name="Kuo A."/>
            <person name="Barry K."/>
            <person name="Lipzen A."/>
            <person name="Henrissat B."/>
            <person name="Riley R."/>
            <person name="Ahrendt S."/>
            <person name="Nagy L.G."/>
            <person name="Grigoriev I.V."/>
            <person name="Martin F."/>
            <person name="Rosso M.N."/>
        </authorList>
    </citation>
    <scope>NUCLEOTIDE SEQUENCE [LARGE SCALE GENOMIC DNA]</scope>
    <source>
        <strain evidence="3 4">CIRM-BRFM 1785</strain>
    </source>
</reference>
<name>A0ABQ8K1Z9_9APHY</name>
<dbReference type="Proteomes" id="UP000814176">
    <property type="component" value="Unassembled WGS sequence"/>
</dbReference>
<evidence type="ECO:0000313" key="3">
    <source>
        <dbReference type="EMBL" id="KAH9830220.1"/>
    </source>
</evidence>
<dbReference type="SUPFAM" id="SSF50998">
    <property type="entry name" value="Quinoprotein alcohol dehydrogenase-like"/>
    <property type="match status" value="1"/>
</dbReference>
<feature type="region of interest" description="Disordered" evidence="1">
    <location>
        <begin position="570"/>
        <end position="598"/>
    </location>
</feature>
<dbReference type="RefSeq" id="XP_047773572.1">
    <property type="nucleotide sequence ID" value="XM_047928073.1"/>
</dbReference>
<dbReference type="InterPro" id="IPR036047">
    <property type="entry name" value="F-box-like_dom_sf"/>
</dbReference>
<dbReference type="PROSITE" id="PS50181">
    <property type="entry name" value="FBOX"/>
    <property type="match status" value="1"/>
</dbReference>
<comment type="caution">
    <text evidence="3">The sequence shown here is derived from an EMBL/GenBank/DDBJ whole genome shotgun (WGS) entry which is preliminary data.</text>
</comment>
<evidence type="ECO:0000259" key="2">
    <source>
        <dbReference type="PROSITE" id="PS50181"/>
    </source>
</evidence>
<proteinExistence type="predicted"/>
<dbReference type="InterPro" id="IPR001810">
    <property type="entry name" value="F-box_dom"/>
</dbReference>
<dbReference type="Gene3D" id="1.20.1280.50">
    <property type="match status" value="1"/>
</dbReference>
<dbReference type="GeneID" id="72008805"/>
<dbReference type="SUPFAM" id="SSF81383">
    <property type="entry name" value="F-box domain"/>
    <property type="match status" value="1"/>
</dbReference>
<gene>
    <name evidence="3" type="ORF">C8Q71DRAFT_862789</name>
</gene>
<protein>
    <recommendedName>
        <fullName evidence="2">F-box domain-containing protein</fullName>
    </recommendedName>
</protein>
<accession>A0ABQ8K1Z9</accession>
<feature type="domain" description="F-box" evidence="2">
    <location>
        <begin position="1"/>
        <end position="47"/>
    </location>
</feature>